<reference evidence="3" key="1">
    <citation type="journal article" date="2019" name="Int. J. Syst. Evol. Microbiol.">
        <title>The Global Catalogue of Microorganisms (GCM) 10K type strain sequencing project: providing services to taxonomists for standard genome sequencing and annotation.</title>
        <authorList>
            <consortium name="The Broad Institute Genomics Platform"/>
            <consortium name="The Broad Institute Genome Sequencing Center for Infectious Disease"/>
            <person name="Wu L."/>
            <person name="Ma J."/>
        </authorList>
    </citation>
    <scope>NUCLEOTIDE SEQUENCE [LARGE SCALE GENOMIC DNA]</scope>
    <source>
        <strain evidence="3">JCM 18127</strain>
    </source>
</reference>
<feature type="domain" description="NAD-dependent epimerase/dehydratase" evidence="1">
    <location>
        <begin position="86"/>
        <end position="208"/>
    </location>
</feature>
<evidence type="ECO:0000313" key="2">
    <source>
        <dbReference type="EMBL" id="GAA4669508.1"/>
    </source>
</evidence>
<dbReference type="InterPro" id="IPR036291">
    <property type="entry name" value="NAD(P)-bd_dom_sf"/>
</dbReference>
<keyword evidence="3" id="KW-1185">Reference proteome</keyword>
<gene>
    <name evidence="2" type="ORF">GCM10023226_02350</name>
</gene>
<evidence type="ECO:0000259" key="1">
    <source>
        <dbReference type="Pfam" id="PF01370"/>
    </source>
</evidence>
<comment type="caution">
    <text evidence="2">The sequence shown here is derived from an EMBL/GenBank/DDBJ whole genome shotgun (WGS) entry which is preliminary data.</text>
</comment>
<proteinExistence type="predicted"/>
<dbReference type="Proteomes" id="UP001500621">
    <property type="component" value="Unassembled WGS sequence"/>
</dbReference>
<dbReference type="EMBL" id="BAABIM010000001">
    <property type="protein sequence ID" value="GAA4669508.1"/>
    <property type="molecule type" value="Genomic_DNA"/>
</dbReference>
<dbReference type="SUPFAM" id="SSF51735">
    <property type="entry name" value="NAD(P)-binding Rossmann-fold domains"/>
    <property type="match status" value="1"/>
</dbReference>
<sequence>MLILVLGGTVFLSRATAQLAAARGHTVVCASRGVTGSPPDGVRHVVWERAEAVPDDLAGLAPDVVVDVSRTPSHVRRAVAAWPAAHWVFVSTVNVYADDRTRGGGPASLALREPLHHDADPSSDPDAYGAMKVACEQAVQQGAASASIVRPGLIVGPGDPTGRFGYWPERLGSARPGESVLAPGDPGDVVQVLDVRDLAAWLVDLAERRHRGVLDAVGPATPLGDLLAAVADGVGAQPALTWVDQGFLQARGVEPWMGDDAVPLWLPRPDHDGMMDHDTTAPLTAGLVTRPVAATARDTLAWLREHPDAARTGIGGKREAELLAAWQREPSGG</sequence>
<name>A0ABP8VR81_9ACTN</name>
<accession>A0ABP8VR81</accession>
<dbReference type="InterPro" id="IPR001509">
    <property type="entry name" value="Epimerase_deHydtase"/>
</dbReference>
<dbReference type="RefSeq" id="WP_345262213.1">
    <property type="nucleotide sequence ID" value="NZ_BAABIM010000001.1"/>
</dbReference>
<protein>
    <submittedName>
        <fullName evidence="2">SDR family oxidoreductase</fullName>
    </submittedName>
</protein>
<dbReference type="Pfam" id="PF01370">
    <property type="entry name" value="Epimerase"/>
    <property type="match status" value="1"/>
</dbReference>
<organism evidence="2 3">
    <name type="scientific">Nocardioides nanhaiensis</name>
    <dbReference type="NCBI Taxonomy" id="1476871"/>
    <lineage>
        <taxon>Bacteria</taxon>
        <taxon>Bacillati</taxon>
        <taxon>Actinomycetota</taxon>
        <taxon>Actinomycetes</taxon>
        <taxon>Propionibacteriales</taxon>
        <taxon>Nocardioidaceae</taxon>
        <taxon>Nocardioides</taxon>
    </lineage>
</organism>
<evidence type="ECO:0000313" key="3">
    <source>
        <dbReference type="Proteomes" id="UP001500621"/>
    </source>
</evidence>
<dbReference type="Gene3D" id="3.40.50.720">
    <property type="entry name" value="NAD(P)-binding Rossmann-like Domain"/>
    <property type="match status" value="1"/>
</dbReference>